<keyword evidence="2" id="KW-1133">Transmembrane helix</keyword>
<dbReference type="STRING" id="351607.Acel_0949"/>
<dbReference type="Proteomes" id="UP000008221">
    <property type="component" value="Chromosome"/>
</dbReference>
<gene>
    <name evidence="3" type="ordered locus">Acel_0949</name>
</gene>
<proteinExistence type="predicted"/>
<dbReference type="Pfam" id="PF11241">
    <property type="entry name" value="DUF3043"/>
    <property type="match status" value="1"/>
</dbReference>
<feature type="transmembrane region" description="Helical" evidence="2">
    <location>
        <begin position="101"/>
        <end position="119"/>
    </location>
</feature>
<dbReference type="HOGENOM" id="CLU_091328_1_0_11"/>
<dbReference type="AlphaFoldDB" id="A0LTG2"/>
<keyword evidence="4" id="KW-1185">Reference proteome</keyword>
<organism evidence="3 4">
    <name type="scientific">Acidothermus cellulolyticus (strain ATCC 43068 / DSM 8971 / 11B)</name>
    <dbReference type="NCBI Taxonomy" id="351607"/>
    <lineage>
        <taxon>Bacteria</taxon>
        <taxon>Bacillati</taxon>
        <taxon>Actinomycetota</taxon>
        <taxon>Actinomycetes</taxon>
        <taxon>Acidothermales</taxon>
        <taxon>Acidothermaceae</taxon>
        <taxon>Acidothermus</taxon>
    </lineage>
</organism>
<evidence type="ECO:0000313" key="3">
    <source>
        <dbReference type="EMBL" id="ABK52722.1"/>
    </source>
</evidence>
<accession>A0LTG2</accession>
<dbReference type="RefSeq" id="WP_011719785.1">
    <property type="nucleotide sequence ID" value="NC_008578.1"/>
</dbReference>
<keyword evidence="2" id="KW-0472">Membrane</keyword>
<reference evidence="3 4" key="1">
    <citation type="journal article" date="2009" name="Genome Res.">
        <title>Complete genome of the cellulolytic thermophile Acidothermus cellulolyticus 11B provides insights into its ecophysiological and evolutionary adaptations.</title>
        <authorList>
            <person name="Barabote R.D."/>
            <person name="Xie G."/>
            <person name="Leu D.H."/>
            <person name="Normand P."/>
            <person name="Necsulea A."/>
            <person name="Daubin V."/>
            <person name="Medigue C."/>
            <person name="Adney W.S."/>
            <person name="Xu X.C."/>
            <person name="Lapidus A."/>
            <person name="Parales R.E."/>
            <person name="Detter C."/>
            <person name="Pujic P."/>
            <person name="Bruce D."/>
            <person name="Lavire C."/>
            <person name="Challacombe J.F."/>
            <person name="Brettin T.S."/>
            <person name="Berry A.M."/>
        </authorList>
    </citation>
    <scope>NUCLEOTIDE SEQUENCE [LARGE SCALE GENOMIC DNA]</scope>
    <source>
        <strain evidence="4">ATCC 43068 / DSM 8971 / 11B</strain>
    </source>
</reference>
<keyword evidence="2" id="KW-0812">Transmembrane</keyword>
<feature type="region of interest" description="Disordered" evidence="1">
    <location>
        <begin position="1"/>
        <end position="63"/>
    </location>
</feature>
<dbReference type="eggNOG" id="ENOG5031D67">
    <property type="taxonomic scope" value="Bacteria"/>
</dbReference>
<evidence type="ECO:0000256" key="2">
    <source>
        <dbReference type="SAM" id="Phobius"/>
    </source>
</evidence>
<feature type="compositionally biased region" description="Polar residues" evidence="1">
    <location>
        <begin position="1"/>
        <end position="11"/>
    </location>
</feature>
<feature type="transmembrane region" description="Helical" evidence="2">
    <location>
        <begin position="125"/>
        <end position="149"/>
    </location>
</feature>
<dbReference type="InterPro" id="IPR021403">
    <property type="entry name" value="DUF3043"/>
</dbReference>
<evidence type="ECO:0000256" key="1">
    <source>
        <dbReference type="SAM" id="MobiDB-lite"/>
    </source>
</evidence>
<evidence type="ECO:0000313" key="4">
    <source>
        <dbReference type="Proteomes" id="UP000008221"/>
    </source>
</evidence>
<feature type="compositionally biased region" description="Basic and acidic residues" evidence="1">
    <location>
        <begin position="39"/>
        <end position="63"/>
    </location>
</feature>
<dbReference type="KEGG" id="ace:Acel_0949"/>
<name>A0LTG2_ACIC1</name>
<protein>
    <submittedName>
        <fullName evidence="3">Integral membrane protein</fullName>
    </submittedName>
</protein>
<dbReference type="EMBL" id="CP000481">
    <property type="protein sequence ID" value="ABK52722.1"/>
    <property type="molecule type" value="Genomic_DNA"/>
</dbReference>
<dbReference type="InParanoid" id="A0LTG2"/>
<sequence>MFRRSTANGTAADQPGAVPASSEATQPSSGKGRPTRKRREAEAARRVPFIERATRGSRPSRAELYARREAMRRGEESALPARDRGPVRRFARDYVDARRNLAGLFLPLGLPLIILLNVPSPLIRYFAALLLYALIFAIIFDSIFLAWAVRRAAAARFPGEPLRGLGMYAVLRAMQLRRARIPAPRVRRGEKV</sequence>